<keyword evidence="3" id="KW-1185">Reference proteome</keyword>
<name>A0A9J7ELY4_SPOLT</name>
<keyword evidence="2" id="KW-0732">Signal</keyword>
<evidence type="ECO:0000313" key="3">
    <source>
        <dbReference type="Proteomes" id="UP000301870"/>
    </source>
</evidence>
<evidence type="ECO:0000256" key="1">
    <source>
        <dbReference type="SAM" id="MobiDB-lite"/>
    </source>
</evidence>
<evidence type="ECO:0000256" key="2">
    <source>
        <dbReference type="SAM" id="SignalP"/>
    </source>
</evidence>
<accession>A0A9J7ELY4</accession>
<feature type="chain" id="PRO_5039919381" evidence="2">
    <location>
        <begin position="22"/>
        <end position="129"/>
    </location>
</feature>
<sequence>MACFILLYTFVIVLNYDAVLSENVYWMNKYFDRSSEVDPEPVLPYIKAEKPNNSPEPLDNNKESIKPFSNSKNEEEEEAEVVLNQMLRVLQRYFARKPPQNKISNKFPFDSKRGPNQNIAWSYYDDVGK</sequence>
<evidence type="ECO:0000313" key="4">
    <source>
        <dbReference type="RefSeq" id="XP_022833512.1"/>
    </source>
</evidence>
<gene>
    <name evidence="4" type="primary">LOC111361365</name>
</gene>
<feature type="region of interest" description="Disordered" evidence="1">
    <location>
        <begin position="48"/>
        <end position="77"/>
    </location>
</feature>
<feature type="signal peptide" evidence="2">
    <location>
        <begin position="1"/>
        <end position="21"/>
    </location>
</feature>
<dbReference type="Proteomes" id="UP000301870">
    <property type="component" value="Chromosome 3"/>
</dbReference>
<dbReference type="GeneID" id="111361365"/>
<organism evidence="3 4">
    <name type="scientific">Spodoptera litura</name>
    <name type="common">Asian cotton leafworm</name>
    <dbReference type="NCBI Taxonomy" id="69820"/>
    <lineage>
        <taxon>Eukaryota</taxon>
        <taxon>Metazoa</taxon>
        <taxon>Ecdysozoa</taxon>
        <taxon>Arthropoda</taxon>
        <taxon>Hexapoda</taxon>
        <taxon>Insecta</taxon>
        <taxon>Pterygota</taxon>
        <taxon>Neoptera</taxon>
        <taxon>Endopterygota</taxon>
        <taxon>Lepidoptera</taxon>
        <taxon>Glossata</taxon>
        <taxon>Ditrysia</taxon>
        <taxon>Noctuoidea</taxon>
        <taxon>Noctuidae</taxon>
        <taxon>Amphipyrinae</taxon>
        <taxon>Spodoptera</taxon>
    </lineage>
</organism>
<proteinExistence type="predicted"/>
<dbReference type="OrthoDB" id="7325843at2759"/>
<protein>
    <submittedName>
        <fullName evidence="4">Uncharacterized protein LOC111361365</fullName>
    </submittedName>
</protein>
<dbReference type="RefSeq" id="XP_022833512.1">
    <property type="nucleotide sequence ID" value="XM_022977744.1"/>
</dbReference>
<dbReference type="KEGG" id="sliu:111361365"/>
<reference evidence="4" key="1">
    <citation type="submission" date="2025-08" db="UniProtKB">
        <authorList>
            <consortium name="RefSeq"/>
        </authorList>
    </citation>
    <scope>IDENTIFICATION</scope>
    <source>
        <strain evidence="4">Ishihara</strain>
        <tissue evidence="4">Whole body</tissue>
    </source>
</reference>
<dbReference type="AlphaFoldDB" id="A0A9J7ELY4"/>